<comment type="caution">
    <text evidence="11">The sequence shown here is derived from an EMBL/GenBank/DDBJ whole genome shotgun (WGS) entry which is preliminary data.</text>
</comment>
<name>A0A5C5XKY0_9PLAN</name>
<feature type="transmembrane region" description="Helical" evidence="9">
    <location>
        <begin position="346"/>
        <end position="366"/>
    </location>
</feature>
<dbReference type="Gene3D" id="3.30.200.20">
    <property type="entry name" value="Phosphorylase Kinase, domain 1"/>
    <property type="match status" value="1"/>
</dbReference>
<evidence type="ECO:0000313" key="12">
    <source>
        <dbReference type="Proteomes" id="UP000316095"/>
    </source>
</evidence>
<protein>
    <recommendedName>
        <fullName evidence="1">non-specific serine/threonine protein kinase</fullName>
        <ecNumber evidence="1">2.7.11.1</ecNumber>
    </recommendedName>
</protein>
<dbReference type="GO" id="GO:0005524">
    <property type="term" value="F:ATP binding"/>
    <property type="evidence" value="ECO:0007669"/>
    <property type="project" value="UniProtKB-UniRule"/>
</dbReference>
<reference evidence="11 12" key="1">
    <citation type="submission" date="2019-02" db="EMBL/GenBank/DDBJ databases">
        <title>Deep-cultivation of Planctomycetes and their phenomic and genomic characterization uncovers novel biology.</title>
        <authorList>
            <person name="Wiegand S."/>
            <person name="Jogler M."/>
            <person name="Boedeker C."/>
            <person name="Pinto D."/>
            <person name="Vollmers J."/>
            <person name="Rivas-Marin E."/>
            <person name="Kohn T."/>
            <person name="Peeters S.H."/>
            <person name="Heuer A."/>
            <person name="Rast P."/>
            <person name="Oberbeckmann S."/>
            <person name="Bunk B."/>
            <person name="Jeske O."/>
            <person name="Meyerdierks A."/>
            <person name="Storesund J.E."/>
            <person name="Kallscheuer N."/>
            <person name="Luecker S."/>
            <person name="Lage O.M."/>
            <person name="Pohl T."/>
            <person name="Merkel B.J."/>
            <person name="Hornburger P."/>
            <person name="Mueller R.-W."/>
            <person name="Bruemmer F."/>
            <person name="Labrenz M."/>
            <person name="Spormann A.M."/>
            <person name="Op Den Camp H."/>
            <person name="Overmann J."/>
            <person name="Amann R."/>
            <person name="Jetten M.S.M."/>
            <person name="Mascher T."/>
            <person name="Medema M.H."/>
            <person name="Devos D.P."/>
            <person name="Kaster A.-K."/>
            <person name="Ovreas L."/>
            <person name="Rohde M."/>
            <person name="Galperin M.Y."/>
            <person name="Jogler C."/>
        </authorList>
    </citation>
    <scope>NUCLEOTIDE SEQUENCE [LARGE SCALE GENOMIC DNA]</scope>
    <source>
        <strain evidence="11 12">Pan54</strain>
    </source>
</reference>
<feature type="binding site" evidence="7">
    <location>
        <position position="73"/>
    </location>
    <ligand>
        <name>ATP</name>
        <dbReference type="ChEBI" id="CHEBI:30616"/>
    </ligand>
</feature>
<sequence>MTSENQEKRLKKEEVNKQTEMLGASESSHEEAQVDLSNKTLGEFRLIRRLGKGGMANVYLAEQTALNRHVAIKVMKNDLVSDATYLDRFKTEAMAAANLNHINIVQVYTIGEADGYNYIAQEYVQGVNLREFIAKNGPPELSVSLHLMKQIASALQKAGEVGIVHRDIKPENIMISRKGIVKIADFGLAQLTLSGERMNLTQEGVTMGTPLYMSPEQVKGNKVDHRSDIYSLGVTCYHMLAGRPPFRGQTAIAIAMKHVNSQPAPLSKRRPDLPVPVCDMIHKMMAKKVTDRYQDAGEILIDLRKISRSLQGDKDEVSLSAFDSNTGAQTSSRAIQPSPKMKPISWSRYLVFGILFLAAGGTLGWLSRPRLNTNPQLNAIERNSPREQFADAMLIGNSEDAWKYLRVKFPTSQERWRAEERLAIQYMNQGRLEEARRIFETFIEQASDDKFNLVPVGFAGRAVIAALEKNYQASDQILADNAQRLSQKLNGPMKPLVRETILQNEQHLENPRMTLSKMFPEETTEG</sequence>
<evidence type="ECO:0000256" key="7">
    <source>
        <dbReference type="PROSITE-ProRule" id="PRU10141"/>
    </source>
</evidence>
<feature type="compositionally biased region" description="Basic and acidic residues" evidence="8">
    <location>
        <begin position="1"/>
        <end position="17"/>
    </location>
</feature>
<dbReference type="OrthoDB" id="6111975at2"/>
<dbReference type="InterPro" id="IPR017441">
    <property type="entry name" value="Protein_kinase_ATP_BS"/>
</dbReference>
<dbReference type="InterPro" id="IPR008271">
    <property type="entry name" value="Ser/Thr_kinase_AS"/>
</dbReference>
<evidence type="ECO:0000256" key="6">
    <source>
        <dbReference type="ARBA" id="ARBA00022840"/>
    </source>
</evidence>
<dbReference type="PROSITE" id="PS00107">
    <property type="entry name" value="PROTEIN_KINASE_ATP"/>
    <property type="match status" value="1"/>
</dbReference>
<dbReference type="Pfam" id="PF00069">
    <property type="entry name" value="Pkinase"/>
    <property type="match status" value="1"/>
</dbReference>
<evidence type="ECO:0000256" key="1">
    <source>
        <dbReference type="ARBA" id="ARBA00012513"/>
    </source>
</evidence>
<evidence type="ECO:0000256" key="8">
    <source>
        <dbReference type="SAM" id="MobiDB-lite"/>
    </source>
</evidence>
<evidence type="ECO:0000256" key="2">
    <source>
        <dbReference type="ARBA" id="ARBA00022527"/>
    </source>
</evidence>
<proteinExistence type="predicted"/>
<evidence type="ECO:0000256" key="3">
    <source>
        <dbReference type="ARBA" id="ARBA00022679"/>
    </source>
</evidence>
<evidence type="ECO:0000256" key="9">
    <source>
        <dbReference type="SAM" id="Phobius"/>
    </source>
</evidence>
<keyword evidence="4 7" id="KW-0547">Nucleotide-binding</keyword>
<gene>
    <name evidence="11" type="primary">prkC_15</name>
    <name evidence="11" type="ORF">Pan54_42670</name>
</gene>
<keyword evidence="12" id="KW-1185">Reference proteome</keyword>
<dbReference type="PROSITE" id="PS50011">
    <property type="entry name" value="PROTEIN_KINASE_DOM"/>
    <property type="match status" value="1"/>
</dbReference>
<evidence type="ECO:0000259" key="10">
    <source>
        <dbReference type="PROSITE" id="PS50011"/>
    </source>
</evidence>
<evidence type="ECO:0000256" key="5">
    <source>
        <dbReference type="ARBA" id="ARBA00022777"/>
    </source>
</evidence>
<dbReference type="GO" id="GO:0004674">
    <property type="term" value="F:protein serine/threonine kinase activity"/>
    <property type="evidence" value="ECO:0007669"/>
    <property type="project" value="UniProtKB-KW"/>
</dbReference>
<feature type="region of interest" description="Disordered" evidence="8">
    <location>
        <begin position="1"/>
        <end position="34"/>
    </location>
</feature>
<dbReference type="PANTHER" id="PTHR43289:SF6">
    <property type="entry name" value="SERINE_THREONINE-PROTEIN KINASE NEKL-3"/>
    <property type="match status" value="1"/>
</dbReference>
<dbReference type="InterPro" id="IPR011009">
    <property type="entry name" value="Kinase-like_dom_sf"/>
</dbReference>
<keyword evidence="9" id="KW-0472">Membrane</keyword>
<dbReference type="FunFam" id="1.10.510.10:FF:000021">
    <property type="entry name" value="Serine/threonine protein kinase"/>
    <property type="match status" value="1"/>
</dbReference>
<keyword evidence="2" id="KW-0723">Serine/threonine-protein kinase</keyword>
<dbReference type="Proteomes" id="UP000316095">
    <property type="component" value="Unassembled WGS sequence"/>
</dbReference>
<keyword evidence="9" id="KW-0812">Transmembrane</keyword>
<keyword evidence="9" id="KW-1133">Transmembrane helix</keyword>
<dbReference type="PROSITE" id="PS00108">
    <property type="entry name" value="PROTEIN_KINASE_ST"/>
    <property type="match status" value="1"/>
</dbReference>
<dbReference type="SUPFAM" id="SSF56112">
    <property type="entry name" value="Protein kinase-like (PK-like)"/>
    <property type="match status" value="1"/>
</dbReference>
<keyword evidence="6 7" id="KW-0067">ATP-binding</keyword>
<organism evidence="11 12">
    <name type="scientific">Rubinisphaera italica</name>
    <dbReference type="NCBI Taxonomy" id="2527969"/>
    <lineage>
        <taxon>Bacteria</taxon>
        <taxon>Pseudomonadati</taxon>
        <taxon>Planctomycetota</taxon>
        <taxon>Planctomycetia</taxon>
        <taxon>Planctomycetales</taxon>
        <taxon>Planctomycetaceae</taxon>
        <taxon>Rubinisphaera</taxon>
    </lineage>
</organism>
<accession>A0A5C5XKY0</accession>
<dbReference type="InterPro" id="IPR000719">
    <property type="entry name" value="Prot_kinase_dom"/>
</dbReference>
<dbReference type="PANTHER" id="PTHR43289">
    <property type="entry name" value="MITOGEN-ACTIVATED PROTEIN KINASE KINASE KINASE 20-RELATED"/>
    <property type="match status" value="1"/>
</dbReference>
<feature type="domain" description="Protein kinase" evidence="10">
    <location>
        <begin position="44"/>
        <end position="310"/>
    </location>
</feature>
<dbReference type="CDD" id="cd14014">
    <property type="entry name" value="STKc_PknB_like"/>
    <property type="match status" value="1"/>
</dbReference>
<dbReference type="Gene3D" id="1.10.510.10">
    <property type="entry name" value="Transferase(Phosphotransferase) domain 1"/>
    <property type="match status" value="1"/>
</dbReference>
<keyword evidence="3 11" id="KW-0808">Transferase</keyword>
<evidence type="ECO:0000256" key="4">
    <source>
        <dbReference type="ARBA" id="ARBA00022741"/>
    </source>
</evidence>
<dbReference type="EC" id="2.7.11.1" evidence="1"/>
<keyword evidence="5 11" id="KW-0418">Kinase</keyword>
<evidence type="ECO:0000313" key="11">
    <source>
        <dbReference type="EMBL" id="TWT63514.1"/>
    </source>
</evidence>
<dbReference type="EMBL" id="SJPG01000001">
    <property type="protein sequence ID" value="TWT63514.1"/>
    <property type="molecule type" value="Genomic_DNA"/>
</dbReference>
<dbReference type="AlphaFoldDB" id="A0A5C5XKY0"/>
<dbReference type="RefSeq" id="WP_146505248.1">
    <property type="nucleotide sequence ID" value="NZ_SJPG01000001.1"/>
</dbReference>
<dbReference type="SMART" id="SM00220">
    <property type="entry name" value="S_TKc"/>
    <property type="match status" value="1"/>
</dbReference>